<dbReference type="InterPro" id="IPR005521">
    <property type="entry name" value="Attacin_C"/>
</dbReference>
<name>A0A7R9IVF9_TIMCA</name>
<evidence type="ECO:0000256" key="5">
    <source>
        <dbReference type="ARBA" id="ARBA00022588"/>
    </source>
</evidence>
<keyword evidence="3" id="KW-0964">Secreted</keyword>
<evidence type="ECO:0000313" key="10">
    <source>
        <dbReference type="EMBL" id="CAD7567454.1"/>
    </source>
</evidence>
<keyword evidence="8" id="KW-1133">Transmembrane helix</keyword>
<evidence type="ECO:0000259" key="9">
    <source>
        <dbReference type="Pfam" id="PF03769"/>
    </source>
</evidence>
<keyword evidence="7" id="KW-0044">Antibiotic</keyword>
<organism evidence="10">
    <name type="scientific">Timema californicum</name>
    <name type="common">California timema</name>
    <name type="synonym">Walking stick</name>
    <dbReference type="NCBI Taxonomy" id="61474"/>
    <lineage>
        <taxon>Eukaryota</taxon>
        <taxon>Metazoa</taxon>
        <taxon>Ecdysozoa</taxon>
        <taxon>Arthropoda</taxon>
        <taxon>Hexapoda</taxon>
        <taxon>Insecta</taxon>
        <taxon>Pterygota</taxon>
        <taxon>Neoptera</taxon>
        <taxon>Polyneoptera</taxon>
        <taxon>Phasmatodea</taxon>
        <taxon>Timematodea</taxon>
        <taxon>Timematoidea</taxon>
        <taxon>Timematidae</taxon>
        <taxon>Timema</taxon>
    </lineage>
</organism>
<gene>
    <name evidence="10" type="ORF">TCMB3V08_LOCUS255</name>
</gene>
<dbReference type="Pfam" id="PF03769">
    <property type="entry name" value="Attacin_C"/>
    <property type="match status" value="1"/>
</dbReference>
<keyword evidence="5" id="KW-0399">Innate immunity</keyword>
<evidence type="ECO:0000256" key="4">
    <source>
        <dbReference type="ARBA" id="ARBA00022529"/>
    </source>
</evidence>
<evidence type="ECO:0000256" key="1">
    <source>
        <dbReference type="ARBA" id="ARBA00004613"/>
    </source>
</evidence>
<reference evidence="10" key="1">
    <citation type="submission" date="2020-11" db="EMBL/GenBank/DDBJ databases">
        <authorList>
            <person name="Tran Van P."/>
        </authorList>
    </citation>
    <scope>NUCLEOTIDE SEQUENCE</scope>
</reference>
<protein>
    <submittedName>
        <fullName evidence="10">(California timema) hypothetical protein</fullName>
    </submittedName>
</protein>
<keyword evidence="4" id="KW-0929">Antimicrobial</keyword>
<dbReference type="GO" id="GO:0005576">
    <property type="term" value="C:extracellular region"/>
    <property type="evidence" value="ECO:0007669"/>
    <property type="project" value="UniProtKB-SubCell"/>
</dbReference>
<dbReference type="GO" id="GO:0045087">
    <property type="term" value="P:innate immune response"/>
    <property type="evidence" value="ECO:0007669"/>
    <property type="project" value="UniProtKB-KW"/>
</dbReference>
<dbReference type="EMBL" id="OE179098">
    <property type="protein sequence ID" value="CAD7567454.1"/>
    <property type="molecule type" value="Genomic_DNA"/>
</dbReference>
<evidence type="ECO:0000256" key="2">
    <source>
        <dbReference type="ARBA" id="ARBA00007550"/>
    </source>
</evidence>
<evidence type="ECO:0000256" key="8">
    <source>
        <dbReference type="SAM" id="Phobius"/>
    </source>
</evidence>
<dbReference type="GO" id="GO:0042742">
    <property type="term" value="P:defense response to bacterium"/>
    <property type="evidence" value="ECO:0007669"/>
    <property type="project" value="UniProtKB-KW"/>
</dbReference>
<accession>A0A7R9IVF9</accession>
<comment type="similarity">
    <text evidence="2">Belongs to the attacin/sarcotoxin-2 family.</text>
</comment>
<proteinExistence type="inferred from homology"/>
<comment type="subcellular location">
    <subcellularLocation>
        <location evidence="1">Secreted</location>
    </subcellularLocation>
</comment>
<sequence>MGGKTGEYSKLTADVCYLRVGRLKDAHERTGVDYPNYDRQLSVRVASKLDWLLECEGLNPTSSTAEDGEIEVRISNGTHNACTDQYRTELQTARLHTPVRPRRRCRLVLRVALHLWRTKLDYETGPKYETVAGPCWLPEHTVPDQHDQQQKLPVATLSLDWGIRGAEGVWGGGRRLIWRGLDPFYSRSGGFQTLSSHHPYKYMLSGSLRAVLGSRLKSPGVRVASERTGVSGEWTGESSECGPACPVCGPACPVCGPACPVCGPAWLEPLITLTSVHVCTMMKSTLLLALVVVTAIPGAMLAVIPVQQLYYTKPTIYKVEYLYQTLPQRTVHLWDDALLEPEHSRIRRQIGGGFTVDATRTQGGGTLVSAQGSGTVWRSTDRQNQVDLNGHVSRMYGGPGGNSPPTYGGGASFNHNGRGGVGVDVSRTPGYGTQLSAQAQANLWRSRNGMSSLDATGSYSRNYGGPYGTGRPNYGGFISFNHRF</sequence>
<evidence type="ECO:0000256" key="6">
    <source>
        <dbReference type="ARBA" id="ARBA00022859"/>
    </source>
</evidence>
<keyword evidence="6" id="KW-0391">Immunity</keyword>
<feature type="transmembrane region" description="Helical" evidence="8">
    <location>
        <begin position="286"/>
        <end position="306"/>
    </location>
</feature>
<evidence type="ECO:0000256" key="7">
    <source>
        <dbReference type="ARBA" id="ARBA00023022"/>
    </source>
</evidence>
<keyword evidence="8" id="KW-0472">Membrane</keyword>
<dbReference type="AlphaFoldDB" id="A0A7R9IVF9"/>
<evidence type="ECO:0000256" key="3">
    <source>
        <dbReference type="ARBA" id="ARBA00022525"/>
    </source>
</evidence>
<keyword evidence="8" id="KW-0812">Transmembrane</keyword>
<feature type="domain" description="Attacin C-terminal" evidence="9">
    <location>
        <begin position="406"/>
        <end position="484"/>
    </location>
</feature>